<gene>
    <name evidence="1" type="ORF">A11Q_196</name>
</gene>
<dbReference type="AlphaFoldDB" id="M4V8S3"/>
<evidence type="ECO:0000313" key="1">
    <source>
        <dbReference type="EMBL" id="AGH94416.1"/>
    </source>
</evidence>
<dbReference type="Proteomes" id="UP000012040">
    <property type="component" value="Chromosome"/>
</dbReference>
<dbReference type="OrthoDB" id="5293918at2"/>
<evidence type="ECO:0008006" key="3">
    <source>
        <dbReference type="Google" id="ProtNLM"/>
    </source>
</evidence>
<dbReference type="STRING" id="1184267.A11Q_196"/>
<dbReference type="eggNOG" id="ENOG50309QT">
    <property type="taxonomic scope" value="Bacteria"/>
</dbReference>
<protein>
    <recommendedName>
        <fullName evidence="3">PilZ domain-containing protein</fullName>
    </recommendedName>
</protein>
<organism evidence="1 2">
    <name type="scientific">Pseudobdellovibrio exovorus JSS</name>
    <dbReference type="NCBI Taxonomy" id="1184267"/>
    <lineage>
        <taxon>Bacteria</taxon>
        <taxon>Pseudomonadati</taxon>
        <taxon>Bdellovibrionota</taxon>
        <taxon>Bdellovibrionia</taxon>
        <taxon>Bdellovibrionales</taxon>
        <taxon>Pseudobdellovibrionaceae</taxon>
        <taxon>Pseudobdellovibrio</taxon>
    </lineage>
</organism>
<proteinExistence type="predicted"/>
<name>M4V8S3_9BACT</name>
<accession>M4V8S3</accession>
<dbReference type="EMBL" id="CP003537">
    <property type="protein sequence ID" value="AGH94416.1"/>
    <property type="molecule type" value="Genomic_DNA"/>
</dbReference>
<dbReference type="RefSeq" id="WP_015468906.1">
    <property type="nucleotide sequence ID" value="NC_020813.1"/>
</dbReference>
<evidence type="ECO:0000313" key="2">
    <source>
        <dbReference type="Proteomes" id="UP000012040"/>
    </source>
</evidence>
<dbReference type="PATRIC" id="fig|1184267.3.peg.199"/>
<reference evidence="1 2" key="1">
    <citation type="journal article" date="2013" name="ISME J.">
        <title>By their genes ye shall know them: genomic signatures of predatory bacteria.</title>
        <authorList>
            <person name="Pasternak Z."/>
            <person name="Pietrokovski S."/>
            <person name="Rotem O."/>
            <person name="Gophna U."/>
            <person name="Lurie-Weinberger M.N."/>
            <person name="Jurkevitch E."/>
        </authorList>
    </citation>
    <scope>NUCLEOTIDE SEQUENCE [LARGE SCALE GENOMIC DNA]</scope>
    <source>
        <strain evidence="1 2">JSS</strain>
    </source>
</reference>
<keyword evidence="2" id="KW-1185">Reference proteome</keyword>
<dbReference type="HOGENOM" id="CLU_1933913_0_0_7"/>
<sequence>MSAQRKYRAAPRKSMNKDLAQLTLDNFSSADSLQKLAKYGKIVEASASGILLHFKRDDFVSKELRSNLSIDQLIGKNVFFNIHEMDLEISGQVARVKFIGKEGYLVAVDYSTDSPEYWRECLMDLLPTG</sequence>
<dbReference type="KEGG" id="bex:A11Q_196"/>